<dbReference type="Proteomes" id="UP000821845">
    <property type="component" value="Chromosome 4"/>
</dbReference>
<keyword evidence="2" id="KW-1185">Reference proteome</keyword>
<reference evidence="1" key="1">
    <citation type="submission" date="2020-05" db="EMBL/GenBank/DDBJ databases">
        <title>Large-scale comparative analyses of tick genomes elucidate their genetic diversity and vector capacities.</title>
        <authorList>
            <person name="Jia N."/>
            <person name="Wang J."/>
            <person name="Shi W."/>
            <person name="Du L."/>
            <person name="Sun Y."/>
            <person name="Zhan W."/>
            <person name="Jiang J."/>
            <person name="Wang Q."/>
            <person name="Zhang B."/>
            <person name="Ji P."/>
            <person name="Sakyi L.B."/>
            <person name="Cui X."/>
            <person name="Yuan T."/>
            <person name="Jiang B."/>
            <person name="Yang W."/>
            <person name="Lam T.T.-Y."/>
            <person name="Chang Q."/>
            <person name="Ding S."/>
            <person name="Wang X."/>
            <person name="Zhu J."/>
            <person name="Ruan X."/>
            <person name="Zhao L."/>
            <person name="Wei J."/>
            <person name="Que T."/>
            <person name="Du C."/>
            <person name="Cheng J."/>
            <person name="Dai P."/>
            <person name="Han X."/>
            <person name="Huang E."/>
            <person name="Gao Y."/>
            <person name="Liu J."/>
            <person name="Shao H."/>
            <person name="Ye R."/>
            <person name="Li L."/>
            <person name="Wei W."/>
            <person name="Wang X."/>
            <person name="Wang C."/>
            <person name="Yang T."/>
            <person name="Huo Q."/>
            <person name="Li W."/>
            <person name="Guo W."/>
            <person name="Chen H."/>
            <person name="Zhou L."/>
            <person name="Ni X."/>
            <person name="Tian J."/>
            <person name="Zhou Y."/>
            <person name="Sheng Y."/>
            <person name="Liu T."/>
            <person name="Pan Y."/>
            <person name="Xia L."/>
            <person name="Li J."/>
            <person name="Zhao F."/>
            <person name="Cao W."/>
        </authorList>
    </citation>
    <scope>NUCLEOTIDE SEQUENCE</scope>
    <source>
        <strain evidence="1">Hyas-2018</strain>
    </source>
</reference>
<comment type="caution">
    <text evidence="1">The sequence shown here is derived from an EMBL/GenBank/DDBJ whole genome shotgun (WGS) entry which is preliminary data.</text>
</comment>
<sequence length="156" mass="17132">MPLPPQPPSAETTDNTSGDQAPAGASTSPMEVFEGTGEDVHLGSGIMVKAHKLNYIMRSRNVTKVARDMARFFWTPSELQVRSLTGQPCRRLADSVAKQQATPEKAEAIMNVIRKVVEDNPTEEEGSKRLAVGRKALRDIFAEMGRLGQRSRTPQN</sequence>
<evidence type="ECO:0000313" key="2">
    <source>
        <dbReference type="Proteomes" id="UP000821845"/>
    </source>
</evidence>
<dbReference type="EMBL" id="CM023484">
    <property type="protein sequence ID" value="KAH6934545.1"/>
    <property type="molecule type" value="Genomic_DNA"/>
</dbReference>
<proteinExistence type="predicted"/>
<evidence type="ECO:0000313" key="1">
    <source>
        <dbReference type="EMBL" id="KAH6934545.1"/>
    </source>
</evidence>
<organism evidence="1 2">
    <name type="scientific">Hyalomma asiaticum</name>
    <name type="common">Tick</name>
    <dbReference type="NCBI Taxonomy" id="266040"/>
    <lineage>
        <taxon>Eukaryota</taxon>
        <taxon>Metazoa</taxon>
        <taxon>Ecdysozoa</taxon>
        <taxon>Arthropoda</taxon>
        <taxon>Chelicerata</taxon>
        <taxon>Arachnida</taxon>
        <taxon>Acari</taxon>
        <taxon>Parasitiformes</taxon>
        <taxon>Ixodida</taxon>
        <taxon>Ixodoidea</taxon>
        <taxon>Ixodidae</taxon>
        <taxon>Hyalomminae</taxon>
        <taxon>Hyalomma</taxon>
    </lineage>
</organism>
<protein>
    <submittedName>
        <fullName evidence="1">Uncharacterized protein</fullName>
    </submittedName>
</protein>
<name>A0ACB7SIT6_HYAAI</name>
<accession>A0ACB7SIT6</accession>
<gene>
    <name evidence="1" type="ORF">HPB50_025249</name>
</gene>